<dbReference type="EMBL" id="JAGGLT010000033">
    <property type="protein sequence ID" value="MBP2073040.1"/>
    <property type="molecule type" value="Genomic_DNA"/>
</dbReference>
<sequence>MKGSVVMNTAKKILLKLIDEIPENQIPEVIDFISFLKAKKDNQVFKDLELSSESSMDFWNNDIDDEVWNNV</sequence>
<dbReference type="Proteomes" id="UP001166402">
    <property type="component" value="Unassembled WGS sequence"/>
</dbReference>
<accession>A0ABS4NH95</accession>
<protein>
    <recommendedName>
        <fullName evidence="3">DUF2281 domain-containing protein</fullName>
    </recommendedName>
</protein>
<reference evidence="1" key="1">
    <citation type="submission" date="2021-03" db="EMBL/GenBank/DDBJ databases">
        <title>Genomic Encyclopedia of Type Strains, Phase IV (KMG-IV): sequencing the most valuable type-strain genomes for metagenomic binning, comparative biology and taxonomic classification.</title>
        <authorList>
            <person name="Goeker M."/>
        </authorList>
    </citation>
    <scope>NUCLEOTIDE SEQUENCE</scope>
    <source>
        <strain evidence="1">DSM 101588</strain>
    </source>
</reference>
<gene>
    <name evidence="1" type="ORF">J2Z80_002592</name>
</gene>
<evidence type="ECO:0000313" key="2">
    <source>
        <dbReference type="Proteomes" id="UP001166402"/>
    </source>
</evidence>
<keyword evidence="2" id="KW-1185">Reference proteome</keyword>
<name>A0ABS4NH95_9THEO</name>
<proteinExistence type="predicted"/>
<evidence type="ECO:0000313" key="1">
    <source>
        <dbReference type="EMBL" id="MBP2073040.1"/>
    </source>
</evidence>
<comment type="caution">
    <text evidence="1">The sequence shown here is derived from an EMBL/GenBank/DDBJ whole genome shotgun (WGS) entry which is preliminary data.</text>
</comment>
<evidence type="ECO:0008006" key="3">
    <source>
        <dbReference type="Google" id="ProtNLM"/>
    </source>
</evidence>
<organism evidence="1 2">
    <name type="scientific">Thermoanaerobacterium butyriciformans</name>
    <dbReference type="NCBI Taxonomy" id="1702242"/>
    <lineage>
        <taxon>Bacteria</taxon>
        <taxon>Bacillati</taxon>
        <taxon>Bacillota</taxon>
        <taxon>Clostridia</taxon>
        <taxon>Thermoanaerobacterales</taxon>
        <taxon>Thermoanaerobacteraceae</taxon>
        <taxon>Thermoanaerobacterium</taxon>
    </lineage>
</organism>